<accession>A0AAW5F4X6</accession>
<dbReference type="GO" id="GO:0008685">
    <property type="term" value="F:2-C-methyl-D-erythritol 2,4-cyclodiphosphate synthase activity"/>
    <property type="evidence" value="ECO:0007669"/>
    <property type="project" value="UniProtKB-UniRule"/>
</dbReference>
<gene>
    <name evidence="8 11" type="primary">ispF</name>
    <name evidence="11" type="ORF">K5I21_12745</name>
    <name evidence="12" type="ORF">PM006_03300</name>
</gene>
<feature type="binding site" evidence="8">
    <location>
        <position position="139"/>
    </location>
    <ligand>
        <name>4-CDP-2-C-methyl-D-erythritol 2-phosphate</name>
        <dbReference type="ChEBI" id="CHEBI:57919"/>
    </ligand>
</feature>
<comment type="similarity">
    <text evidence="3 8 9">Belongs to the IspF family.</text>
</comment>
<evidence type="ECO:0000256" key="3">
    <source>
        <dbReference type="ARBA" id="ARBA00008480"/>
    </source>
</evidence>
<dbReference type="GO" id="GO:0016114">
    <property type="term" value="P:terpenoid biosynthetic process"/>
    <property type="evidence" value="ECO:0007669"/>
    <property type="project" value="InterPro"/>
</dbReference>
<feature type="binding site" evidence="8">
    <location>
        <position position="8"/>
    </location>
    <ligand>
        <name>a divalent metal cation</name>
        <dbReference type="ChEBI" id="CHEBI:60240"/>
    </ligand>
</feature>
<comment type="function">
    <text evidence="8">Involved in the biosynthesis of isopentenyl diphosphate (IPP) and dimethylallyl diphosphate (DMAPP), two major building blocks of isoprenoid compounds. Catalyzes the conversion of 4-diphosphocytidyl-2-C-methyl-D-erythritol 2-phosphate (CDP-ME2P) to 2-C-methyl-D-erythritol 2,4-cyclodiphosphate (ME-CPP) with a corresponding release of cytidine 5-monophosphate (CMP).</text>
</comment>
<feature type="binding site" evidence="8">
    <location>
        <begin position="61"/>
        <end position="65"/>
    </location>
    <ligand>
        <name>4-CDP-2-C-methyl-D-erythritol 2-phosphate</name>
        <dbReference type="ChEBI" id="CHEBI:57919"/>
    </ligand>
</feature>
<comment type="cofactor">
    <cofactor evidence="8">
        <name>a divalent metal cation</name>
        <dbReference type="ChEBI" id="CHEBI:60240"/>
    </cofactor>
    <text evidence="8">Binds 1 divalent metal cation per subunit.</text>
</comment>
<dbReference type="GeneID" id="57970084"/>
<dbReference type="PROSITE" id="PS01350">
    <property type="entry name" value="ISPF"/>
    <property type="match status" value="1"/>
</dbReference>
<evidence type="ECO:0000313" key="13">
    <source>
        <dbReference type="Proteomes" id="UP001203136"/>
    </source>
</evidence>
<dbReference type="EMBL" id="JAQLGM010000005">
    <property type="protein sequence ID" value="MDB1999219.1"/>
    <property type="molecule type" value="Genomic_DNA"/>
</dbReference>
<feature type="binding site" evidence="8">
    <location>
        <begin position="132"/>
        <end position="135"/>
    </location>
    <ligand>
        <name>4-CDP-2-C-methyl-D-erythritol 2-phosphate</name>
        <dbReference type="ChEBI" id="CHEBI:57919"/>
    </ligand>
</feature>
<dbReference type="PANTHER" id="PTHR43181:SF1">
    <property type="entry name" value="2-C-METHYL-D-ERYTHRITOL 2,4-CYCLODIPHOSPHATE SYNTHASE, CHLOROPLASTIC"/>
    <property type="match status" value="1"/>
</dbReference>
<comment type="caution">
    <text evidence="11">The sequence shown here is derived from an EMBL/GenBank/DDBJ whole genome shotgun (WGS) entry which is preliminary data.</text>
</comment>
<dbReference type="GO" id="GO:0019288">
    <property type="term" value="P:isopentenyl diphosphate biosynthetic process, methylerythritol 4-phosphate pathway"/>
    <property type="evidence" value="ECO:0007669"/>
    <property type="project" value="UniProtKB-UniRule"/>
</dbReference>
<reference evidence="12" key="2">
    <citation type="submission" date="2023-01" db="EMBL/GenBank/DDBJ databases">
        <title>Human gut microbiome strain richness.</title>
        <authorList>
            <person name="Chen-Liaw A."/>
        </authorList>
    </citation>
    <scope>NUCLEOTIDE SEQUENCE</scope>
    <source>
        <strain evidence="12">B1_m1001713B170214d0_201011</strain>
    </source>
</reference>
<evidence type="ECO:0000256" key="1">
    <source>
        <dbReference type="ARBA" id="ARBA00000200"/>
    </source>
</evidence>
<dbReference type="Gene3D" id="3.30.1330.50">
    <property type="entry name" value="2-C-methyl-D-erythritol 2,4-cyclodiphosphate synthase"/>
    <property type="match status" value="1"/>
</dbReference>
<dbReference type="NCBIfam" id="TIGR00151">
    <property type="entry name" value="ispF"/>
    <property type="match status" value="1"/>
</dbReference>
<dbReference type="HAMAP" id="MF_00107">
    <property type="entry name" value="IspF"/>
    <property type="match status" value="1"/>
</dbReference>
<evidence type="ECO:0000259" key="10">
    <source>
        <dbReference type="Pfam" id="PF02542"/>
    </source>
</evidence>
<keyword evidence="7 8" id="KW-0456">Lyase</keyword>
<dbReference type="InterPro" id="IPR036571">
    <property type="entry name" value="MECDP_synthase_sf"/>
</dbReference>
<evidence type="ECO:0000256" key="6">
    <source>
        <dbReference type="ARBA" id="ARBA00023229"/>
    </source>
</evidence>
<evidence type="ECO:0000256" key="7">
    <source>
        <dbReference type="ARBA" id="ARBA00023239"/>
    </source>
</evidence>
<comment type="caution">
    <text evidence="8">Lacks conserved residue(s) required for the propagation of feature annotation.</text>
</comment>
<comment type="catalytic activity">
    <reaction evidence="1 8 9">
        <text>4-CDP-2-C-methyl-D-erythritol 2-phosphate = 2-C-methyl-D-erythritol 2,4-cyclic diphosphate + CMP</text>
        <dbReference type="Rhea" id="RHEA:23864"/>
        <dbReference type="ChEBI" id="CHEBI:57919"/>
        <dbReference type="ChEBI" id="CHEBI:58483"/>
        <dbReference type="ChEBI" id="CHEBI:60377"/>
        <dbReference type="EC" id="4.6.1.12"/>
    </reaction>
</comment>
<dbReference type="RefSeq" id="WP_003499137.1">
    <property type="nucleotide sequence ID" value="NZ_BAABZD010000007.1"/>
</dbReference>
<comment type="subunit">
    <text evidence="8">Homotrimer.</text>
</comment>
<dbReference type="PANTHER" id="PTHR43181">
    <property type="entry name" value="2-C-METHYL-D-ERYTHRITOL 2,4-CYCLODIPHOSPHATE SYNTHASE, CHLOROPLASTIC"/>
    <property type="match status" value="1"/>
</dbReference>
<dbReference type="EC" id="4.6.1.12" evidence="4 8"/>
<name>A0AAW5F4X6_CLOSY</name>
<feature type="binding site" evidence="8">
    <location>
        <position position="42"/>
    </location>
    <ligand>
        <name>a divalent metal cation</name>
        <dbReference type="ChEBI" id="CHEBI:60240"/>
    </ligand>
</feature>
<keyword evidence="5 8" id="KW-0479">Metal-binding</keyword>
<proteinExistence type="inferred from homology"/>
<dbReference type="Proteomes" id="UP001203136">
    <property type="component" value="Unassembled WGS sequence"/>
</dbReference>
<feature type="site" description="Transition state stabilizer" evidence="8">
    <location>
        <position position="133"/>
    </location>
</feature>
<dbReference type="EMBL" id="JAINVB010000001">
    <property type="protein sequence ID" value="MCK0086725.1"/>
    <property type="molecule type" value="Genomic_DNA"/>
</dbReference>
<feature type="site" description="Transition state stabilizer" evidence="8">
    <location>
        <position position="34"/>
    </location>
</feature>
<evidence type="ECO:0000313" key="12">
    <source>
        <dbReference type="EMBL" id="MDB1999219.1"/>
    </source>
</evidence>
<organism evidence="11 13">
    <name type="scientific">Clostridium symbiosum</name>
    <name type="common">Bacteroides symbiosus</name>
    <dbReference type="NCBI Taxonomy" id="1512"/>
    <lineage>
        <taxon>Bacteria</taxon>
        <taxon>Bacillati</taxon>
        <taxon>Bacillota</taxon>
        <taxon>Clostridia</taxon>
        <taxon>Lachnospirales</taxon>
        <taxon>Lachnospiraceae</taxon>
        <taxon>Otoolea</taxon>
    </lineage>
</organism>
<dbReference type="CDD" id="cd00554">
    <property type="entry name" value="MECDP_synthase"/>
    <property type="match status" value="1"/>
</dbReference>
<dbReference type="Proteomes" id="UP001300871">
    <property type="component" value="Unassembled WGS sequence"/>
</dbReference>
<evidence type="ECO:0000256" key="2">
    <source>
        <dbReference type="ARBA" id="ARBA00004709"/>
    </source>
</evidence>
<dbReference type="Pfam" id="PF02542">
    <property type="entry name" value="YgbB"/>
    <property type="match status" value="1"/>
</dbReference>
<feature type="binding site" evidence="8">
    <location>
        <position position="10"/>
    </location>
    <ligand>
        <name>a divalent metal cation</name>
        <dbReference type="ChEBI" id="CHEBI:60240"/>
    </ligand>
</feature>
<dbReference type="SUPFAM" id="SSF69765">
    <property type="entry name" value="IpsF-like"/>
    <property type="match status" value="1"/>
</dbReference>
<feature type="binding site" evidence="8">
    <location>
        <begin position="8"/>
        <end position="10"/>
    </location>
    <ligand>
        <name>4-CDP-2-C-methyl-D-erythritol 2-phosphate</name>
        <dbReference type="ChEBI" id="CHEBI:57919"/>
    </ligand>
</feature>
<sequence>MRIGQGYDVHRLTEGRDLILGGVKIPYDKGLLGHSDADVLVHAVMDALLGAAALGDIGEHFPDTDPAYKGISSIELLRHVGKLLEENCYIIENIDATIIAQKPKLKEYRPQMVDNIAGALGIEKSRVNVKATTEEGLGFTGNGEGISSQAITLLTTVDNYCYDREMMRGAGCGGCSGCSANRLTEE</sequence>
<feature type="domain" description="2-C-methyl-D-erythritol 2,4-cyclodiphosphate synthase" evidence="10">
    <location>
        <begin position="1"/>
        <end position="154"/>
    </location>
</feature>
<dbReference type="FunFam" id="3.30.1330.50:FF:000001">
    <property type="entry name" value="2-C-methyl-D-erythritol 2,4-cyclodiphosphate synthase"/>
    <property type="match status" value="1"/>
</dbReference>
<reference evidence="11" key="1">
    <citation type="journal article" date="2022" name="Cell Host Microbe">
        <title>Colonization of the live biotherapeutic product VE303 and modulation of the microbiota and metabolites in healthy volunteers.</title>
        <authorList>
            <person name="Dsouza M."/>
            <person name="Menon R."/>
            <person name="Crossette E."/>
            <person name="Bhattarai S.K."/>
            <person name="Schneider J."/>
            <person name="Kim Y.G."/>
            <person name="Reddy S."/>
            <person name="Caballero S."/>
            <person name="Felix C."/>
            <person name="Cornacchione L."/>
            <person name="Hendrickson J."/>
            <person name="Watson A.R."/>
            <person name="Minot S.S."/>
            <person name="Greenfield N."/>
            <person name="Schopf L."/>
            <person name="Szabady R."/>
            <person name="Patarroyo J."/>
            <person name="Smith W."/>
            <person name="Harrison P."/>
            <person name="Kuijper E.J."/>
            <person name="Kelly C.P."/>
            <person name="Olle B."/>
            <person name="Bobilev D."/>
            <person name="Silber J.L."/>
            <person name="Bucci V."/>
            <person name="Roberts B."/>
            <person name="Faith J."/>
            <person name="Norman J.M."/>
        </authorList>
    </citation>
    <scope>NUCLEOTIDE SEQUENCE</scope>
    <source>
        <strain evidence="11">VE303-04</strain>
    </source>
</reference>
<evidence type="ECO:0000256" key="4">
    <source>
        <dbReference type="ARBA" id="ARBA00012579"/>
    </source>
</evidence>
<evidence type="ECO:0000313" key="11">
    <source>
        <dbReference type="EMBL" id="MCK0086725.1"/>
    </source>
</evidence>
<evidence type="ECO:0000256" key="8">
    <source>
        <dbReference type="HAMAP-Rule" id="MF_00107"/>
    </source>
</evidence>
<evidence type="ECO:0000256" key="5">
    <source>
        <dbReference type="ARBA" id="ARBA00022723"/>
    </source>
</evidence>
<dbReference type="InterPro" id="IPR003526">
    <property type="entry name" value="MECDP_synthase"/>
</dbReference>
<dbReference type="GO" id="GO:0046872">
    <property type="term" value="F:metal ion binding"/>
    <property type="evidence" value="ECO:0007669"/>
    <property type="project" value="UniProtKB-KW"/>
</dbReference>
<keyword evidence="6 8" id="KW-0414">Isoprene biosynthesis</keyword>
<dbReference type="InterPro" id="IPR020555">
    <property type="entry name" value="MECDP_synthase_CS"/>
</dbReference>
<comment type="pathway">
    <text evidence="2 8">Isoprenoid biosynthesis; isopentenyl diphosphate biosynthesis via DXP pathway; isopentenyl diphosphate from 1-deoxy-D-xylulose 5-phosphate: step 4/6.</text>
</comment>
<protein>
    <recommendedName>
        <fullName evidence="4 8">2-C-methyl-D-erythritol 2,4-cyclodiphosphate synthase</fullName>
        <shortName evidence="8">MECDP-synthase</shortName>
        <shortName evidence="8">MECPP-synthase</shortName>
        <shortName evidence="8">MECPS</shortName>
        <ecNumber evidence="4 8">4.6.1.12</ecNumber>
    </recommendedName>
</protein>
<feature type="binding site" evidence="8">
    <location>
        <begin position="34"/>
        <end position="35"/>
    </location>
    <ligand>
        <name>4-CDP-2-C-methyl-D-erythritol 2-phosphate</name>
        <dbReference type="ChEBI" id="CHEBI:57919"/>
    </ligand>
</feature>
<dbReference type="AlphaFoldDB" id="A0AAW5F4X6"/>
<evidence type="ECO:0000256" key="9">
    <source>
        <dbReference type="RuleBase" id="RU004395"/>
    </source>
</evidence>
<feature type="binding site" evidence="8">
    <location>
        <begin position="56"/>
        <end position="58"/>
    </location>
    <ligand>
        <name>4-CDP-2-C-methyl-D-erythritol 2-phosphate</name>
        <dbReference type="ChEBI" id="CHEBI:57919"/>
    </ligand>
</feature>